<dbReference type="Gene3D" id="2.60.40.1120">
    <property type="entry name" value="Carboxypeptidase-like, regulatory domain"/>
    <property type="match status" value="1"/>
</dbReference>
<dbReference type="OrthoDB" id="9787782at2"/>
<gene>
    <name evidence="2" type="ORF">SAMN05444406_10432</name>
</gene>
<keyword evidence="3" id="KW-1185">Reference proteome</keyword>
<dbReference type="SUPFAM" id="SSF54001">
    <property type="entry name" value="Cysteine proteinases"/>
    <property type="match status" value="2"/>
</dbReference>
<name>A0A1I5TAL4_9FIRM</name>
<reference evidence="2 3" key="1">
    <citation type="submission" date="2016-10" db="EMBL/GenBank/DDBJ databases">
        <authorList>
            <person name="de Groot N.N."/>
        </authorList>
    </citation>
    <scope>NUCLEOTIDE SEQUENCE [LARGE SCALE GENOMIC DNA]</scope>
    <source>
        <strain evidence="2 3">DSM 20678</strain>
    </source>
</reference>
<accession>A0A1I5TAL4</accession>
<sequence length="827" mass="95570">MFTQKTIEKIEKDFKRVEPYVEKFKNIFDSADERERICLKYYYAYMPVSDLATYDASLFLKIIRHTLKVYDMNIFGVDIPEDIFLNYVLHYRVNNENIEYNREIFFNELYERIKGKSMYQAALEVNYWCLEKATYTPTNPRTVSPLTLIKNAKGRCGEESTFTVTALRSVGIPARQIYTPRWAHCDSNHAWVEVYIDGRWRFLGACEPEPALDRGWFKVPATRAMLIDTRVFSDIVYEDEEIIHRNGIFTELNLTSNYAKTKKLTIKVLNTGGRKVKVRFEVPNYCELSPIAVLETDENGIVSITTGLGDLHVHVTDGEKFMTCKVDVRKQEVVILDFANAVLKETSNTTIKLVPPVATVEDEDTIQDPVHEARIQHCNKVRAAFENTFITEEKGRELAKKYPGFHDDVARILVESKGNHEEIKAFLDSDNGIPFKYKVLLLKSIASKDLTDSTCEMLNDHLLYAYPFRDCFYEDIFVKYVLNPRIYLEMLSPYRGFINNFFDDNTKKEFVENPRKIYDYINEIIEDATEMDYRTLIASPQGTLQLKRASKISKKVLFVAICRSLGIPARFNPNDQELEYYQDGKFIRVVPYEPKEMVKLTLNCEEKLQYFRNFTIARLVNGWYQTLNFRGHDSTTFELEEGCYRILTGQRLDDGTMLFNAYFVELVKGNDLTLDVSIPKEEKIMEPVVISDYTFVTDEGNITLSDVLPKDYNIVAYVEPSKEPTEHLFRELMEEADIIKNKDIGIVLISANTNESVEKLISLFPELILIKTNDKDFAEMLLVQLGHKKGNYPVQALVQKTSEGILNALCYFSGYHVGSVSLMLKNA</sequence>
<evidence type="ECO:0000313" key="3">
    <source>
        <dbReference type="Proteomes" id="UP000198577"/>
    </source>
</evidence>
<dbReference type="Proteomes" id="UP000198577">
    <property type="component" value="Unassembled WGS sequence"/>
</dbReference>
<dbReference type="RefSeq" id="WP_025747143.1">
    <property type="nucleotide sequence ID" value="NZ_FOXR01000004.1"/>
</dbReference>
<dbReference type="STRING" id="937334.SAMN05444406_10432"/>
<dbReference type="PANTHER" id="PTHR35532">
    <property type="entry name" value="SIMILAR TO POLYHYDROXYALKANOATE DEPOLYMERASE"/>
    <property type="match status" value="1"/>
</dbReference>
<evidence type="ECO:0000313" key="2">
    <source>
        <dbReference type="EMBL" id="SFP80018.1"/>
    </source>
</evidence>
<proteinExistence type="predicted"/>
<dbReference type="PANTHER" id="PTHR35532:SF5">
    <property type="entry name" value="CARBOHYDRATE-BINDING DOMAIN-CONTAINING PROTEIN"/>
    <property type="match status" value="1"/>
</dbReference>
<feature type="domain" description="Transglutaminase-like" evidence="1">
    <location>
        <begin position="148"/>
        <end position="207"/>
    </location>
</feature>
<dbReference type="EMBL" id="FOXR01000004">
    <property type="protein sequence ID" value="SFP80018.1"/>
    <property type="molecule type" value="Genomic_DNA"/>
</dbReference>
<dbReference type="SMART" id="SM00460">
    <property type="entry name" value="TGc"/>
    <property type="match status" value="1"/>
</dbReference>
<dbReference type="InterPro" id="IPR002931">
    <property type="entry name" value="Transglutaminase-like"/>
</dbReference>
<protein>
    <submittedName>
        <fullName evidence="2">Transglutaminase-like superfamily protein</fullName>
    </submittedName>
</protein>
<dbReference type="InterPro" id="IPR038765">
    <property type="entry name" value="Papain-like_cys_pep_sf"/>
</dbReference>
<organism evidence="2 3">
    <name type="scientific">Caldicoprobacter faecalis</name>
    <dbReference type="NCBI Taxonomy" id="937334"/>
    <lineage>
        <taxon>Bacteria</taxon>
        <taxon>Bacillati</taxon>
        <taxon>Bacillota</taxon>
        <taxon>Clostridia</taxon>
        <taxon>Caldicoprobacterales</taxon>
        <taxon>Caldicoprobacteraceae</taxon>
        <taxon>Caldicoprobacter</taxon>
    </lineage>
</organism>
<dbReference type="Pfam" id="PF01841">
    <property type="entry name" value="Transglut_core"/>
    <property type="match status" value="2"/>
</dbReference>
<dbReference type="Gene3D" id="3.10.620.30">
    <property type="match status" value="1"/>
</dbReference>
<dbReference type="AlphaFoldDB" id="A0A1I5TAL4"/>
<evidence type="ECO:0000259" key="1">
    <source>
        <dbReference type="SMART" id="SM00460"/>
    </source>
</evidence>